<dbReference type="InterPro" id="IPR010425">
    <property type="entry name" value="Caps_synth_GfcC-like_C"/>
</dbReference>
<evidence type="ECO:0000259" key="1">
    <source>
        <dbReference type="Pfam" id="PF06251"/>
    </source>
</evidence>
<dbReference type="RefSeq" id="WP_237485378.1">
    <property type="nucleotide sequence ID" value="NZ_CAKLCM010000002.1"/>
</dbReference>
<proteinExistence type="predicted"/>
<dbReference type="Pfam" id="PF20616">
    <property type="entry name" value="Caps_syn_GfcC_N"/>
    <property type="match status" value="1"/>
</dbReference>
<evidence type="ECO:0000259" key="2">
    <source>
        <dbReference type="Pfam" id="PF20616"/>
    </source>
</evidence>
<evidence type="ECO:0000313" key="4">
    <source>
        <dbReference type="Proteomes" id="UP000838160"/>
    </source>
</evidence>
<feature type="domain" description="Capsule biosynthesis GfcC-like N-terminal" evidence="2">
    <location>
        <begin position="25"/>
        <end position="154"/>
    </location>
</feature>
<accession>A0ABN8DM02</accession>
<gene>
    <name evidence="3" type="ORF">VHP8226_02569</name>
</gene>
<sequence length="258" mass="29222">MHQGSIRLLRLAIPLLSLVFPVSAASLKVNLPQQQVSFDYQQPTSLEQLLGDVHQRAVKEQPDRSVWQYVSWQAQLFDLTKQAEIESQKQAVLMRLQQLQNEYPNSGAKSILNQLQAMKFKSRQWVSLDFDDVQSQLDANPILAGQFELNLFPRDNSVYFLGAVKKPQSLSHKARWFLSDYFEHIGSVKLDAASGSYALVVQPTGEVQIAQYGIWNFQPHFIAPGALVWVPFDNLPSDYQSLNADIAQLLSNKVSYSQ</sequence>
<reference evidence="3" key="1">
    <citation type="submission" date="2021-12" db="EMBL/GenBank/DDBJ databases">
        <authorList>
            <person name="Rodrigo-Torres L."/>
            <person name="Arahal R. D."/>
            <person name="Lucena T."/>
        </authorList>
    </citation>
    <scope>NUCLEOTIDE SEQUENCE</scope>
    <source>
        <strain evidence="3">CECT 8226</strain>
    </source>
</reference>
<dbReference type="EMBL" id="CAKLCM010000002">
    <property type="protein sequence ID" value="CAH0527241.1"/>
    <property type="molecule type" value="Genomic_DNA"/>
</dbReference>
<dbReference type="Pfam" id="PF06251">
    <property type="entry name" value="Caps_syn_GfcC_C"/>
    <property type="match status" value="1"/>
</dbReference>
<evidence type="ECO:0008006" key="5">
    <source>
        <dbReference type="Google" id="ProtNLM"/>
    </source>
</evidence>
<organism evidence="3 4">
    <name type="scientific">Vibrio hippocampi</name>
    <dbReference type="NCBI Taxonomy" id="654686"/>
    <lineage>
        <taxon>Bacteria</taxon>
        <taxon>Pseudomonadati</taxon>
        <taxon>Pseudomonadota</taxon>
        <taxon>Gammaproteobacteria</taxon>
        <taxon>Vibrionales</taxon>
        <taxon>Vibrionaceae</taxon>
        <taxon>Vibrio</taxon>
    </lineage>
</organism>
<dbReference type="InterPro" id="IPR046459">
    <property type="entry name" value="Caps_syn_GfcC_N"/>
</dbReference>
<name>A0ABN8DM02_9VIBR</name>
<comment type="caution">
    <text evidence="3">The sequence shown here is derived from an EMBL/GenBank/DDBJ whole genome shotgun (WGS) entry which is preliminary data.</text>
</comment>
<dbReference type="Gene3D" id="3.10.20.700">
    <property type="match status" value="1"/>
</dbReference>
<dbReference type="Gene3D" id="3.10.560.10">
    <property type="entry name" value="Outer membrane lipoprotein wza domain like"/>
    <property type="match status" value="1"/>
</dbReference>
<dbReference type="Proteomes" id="UP000838160">
    <property type="component" value="Unassembled WGS sequence"/>
</dbReference>
<evidence type="ECO:0000313" key="3">
    <source>
        <dbReference type="EMBL" id="CAH0527241.1"/>
    </source>
</evidence>
<feature type="domain" description="Capsule biosynthesis GfcC-like C-terminal" evidence="1">
    <location>
        <begin position="172"/>
        <end position="254"/>
    </location>
</feature>
<keyword evidence="4" id="KW-1185">Reference proteome</keyword>
<protein>
    <recommendedName>
        <fullName evidence="5">Capsule biosynthesis GfcC family protein</fullName>
    </recommendedName>
</protein>